<dbReference type="RefSeq" id="WP_144764672.1">
    <property type="nucleotide sequence ID" value="NZ_BPQI01000004.1"/>
</dbReference>
<keyword evidence="5" id="KW-1185">Reference proteome</keyword>
<evidence type="ECO:0000313" key="3">
    <source>
        <dbReference type="EMBL" id="VUF13027.1"/>
    </source>
</evidence>
<evidence type="ECO:0000313" key="4">
    <source>
        <dbReference type="Proteomes" id="UP000401717"/>
    </source>
</evidence>
<sequence>MNEGKMSVGFLGVLAAVAFIAAAVAITTPGEGCEKHGGVLVWTDPKTGCRYTAGEQGMSPLFGPDGKPDYARRQ</sequence>
<reference evidence="2" key="2">
    <citation type="journal article" date="2021" name="Front. Microbiol.">
        <title>Comprehensive Comparative Genomics and Phenotyping of Methylobacterium Species.</title>
        <authorList>
            <person name="Alessa O."/>
            <person name="Ogura Y."/>
            <person name="Fujitani Y."/>
            <person name="Takami H."/>
            <person name="Hayashi T."/>
            <person name="Sahin N."/>
            <person name="Tani A."/>
        </authorList>
    </citation>
    <scope>NUCLEOTIDE SEQUENCE</scope>
    <source>
        <strain evidence="2">DSM 22415</strain>
    </source>
</reference>
<keyword evidence="1" id="KW-0732">Signal</keyword>
<accession>A0A564FYG4</accession>
<dbReference type="Proteomes" id="UP001055303">
    <property type="component" value="Unassembled WGS sequence"/>
</dbReference>
<protein>
    <submittedName>
        <fullName evidence="3">Uncharacterized protein</fullName>
    </submittedName>
</protein>
<reference evidence="2" key="3">
    <citation type="submission" date="2021-08" db="EMBL/GenBank/DDBJ databases">
        <authorList>
            <person name="Tani A."/>
            <person name="Ola A."/>
            <person name="Ogura Y."/>
            <person name="Katsura K."/>
            <person name="Hayashi T."/>
        </authorList>
    </citation>
    <scope>NUCLEOTIDE SEQUENCE</scope>
    <source>
        <strain evidence="2">DSM 22415</strain>
    </source>
</reference>
<evidence type="ECO:0000313" key="2">
    <source>
        <dbReference type="EMBL" id="GJD54332.1"/>
    </source>
</evidence>
<dbReference type="AlphaFoldDB" id="A0A564FYG4"/>
<dbReference type="EMBL" id="BPQI01000004">
    <property type="protein sequence ID" value="GJD54332.1"/>
    <property type="molecule type" value="Genomic_DNA"/>
</dbReference>
<feature type="chain" id="PRO_5022172640" evidence="1">
    <location>
        <begin position="26"/>
        <end position="74"/>
    </location>
</feature>
<dbReference type="EMBL" id="CABFVH010000015">
    <property type="protein sequence ID" value="VUF13027.1"/>
    <property type="molecule type" value="Genomic_DNA"/>
</dbReference>
<organism evidence="3 4">
    <name type="scientific">Methylobacterium dankookense</name>
    <dbReference type="NCBI Taxonomy" id="560405"/>
    <lineage>
        <taxon>Bacteria</taxon>
        <taxon>Pseudomonadati</taxon>
        <taxon>Pseudomonadota</taxon>
        <taxon>Alphaproteobacteria</taxon>
        <taxon>Hyphomicrobiales</taxon>
        <taxon>Methylobacteriaceae</taxon>
        <taxon>Methylobacterium</taxon>
    </lineage>
</organism>
<feature type="signal peptide" evidence="1">
    <location>
        <begin position="1"/>
        <end position="25"/>
    </location>
</feature>
<reference evidence="3 4" key="1">
    <citation type="submission" date="2019-06" db="EMBL/GenBank/DDBJ databases">
        <authorList>
            <person name="Rodrigo-Torres L."/>
            <person name="Arahal R. D."/>
            <person name="Lucena T."/>
        </authorList>
    </citation>
    <scope>NUCLEOTIDE SEQUENCE [LARGE SCALE GENOMIC DNA]</scope>
    <source>
        <strain evidence="3 4">SW08-7</strain>
    </source>
</reference>
<evidence type="ECO:0000313" key="5">
    <source>
        <dbReference type="Proteomes" id="UP001055303"/>
    </source>
</evidence>
<gene>
    <name evidence="2" type="ORF">IFDJLNFL_0203</name>
    <name evidence="3" type="ORF">MTDSW087_02725</name>
</gene>
<dbReference type="OrthoDB" id="7859745at2"/>
<name>A0A564FYG4_9HYPH</name>
<evidence type="ECO:0000256" key="1">
    <source>
        <dbReference type="SAM" id="SignalP"/>
    </source>
</evidence>
<proteinExistence type="predicted"/>
<dbReference type="Proteomes" id="UP000401717">
    <property type="component" value="Unassembled WGS sequence"/>
</dbReference>